<keyword evidence="2" id="KW-0539">Nucleus</keyword>
<dbReference type="InterPro" id="IPR017984">
    <property type="entry name" value="Chromo_dom_subgr"/>
</dbReference>
<feature type="compositionally biased region" description="Low complexity" evidence="3">
    <location>
        <begin position="386"/>
        <end position="402"/>
    </location>
</feature>
<dbReference type="InterPro" id="IPR023779">
    <property type="entry name" value="Chromodomain_CS"/>
</dbReference>
<dbReference type="PROSITE" id="PS50013">
    <property type="entry name" value="CHROMO_2"/>
    <property type="match status" value="1"/>
</dbReference>
<dbReference type="EMBL" id="JAOYFB010000038">
    <property type="protein sequence ID" value="KAK4025599.1"/>
    <property type="molecule type" value="Genomic_DNA"/>
</dbReference>
<proteinExistence type="predicted"/>
<dbReference type="SUPFAM" id="SSF54160">
    <property type="entry name" value="Chromo domain-like"/>
    <property type="match status" value="1"/>
</dbReference>
<evidence type="ECO:0000256" key="3">
    <source>
        <dbReference type="SAM" id="MobiDB-lite"/>
    </source>
</evidence>
<dbReference type="InterPro" id="IPR000953">
    <property type="entry name" value="Chromo/chromo_shadow_dom"/>
</dbReference>
<gene>
    <name evidence="5" type="ORF">OUZ56_014660</name>
</gene>
<dbReference type="Pfam" id="PF17218">
    <property type="entry name" value="CBX7_C"/>
    <property type="match status" value="1"/>
</dbReference>
<feature type="compositionally biased region" description="Polar residues" evidence="3">
    <location>
        <begin position="329"/>
        <end position="345"/>
    </location>
</feature>
<dbReference type="Gene3D" id="2.40.50.40">
    <property type="match status" value="1"/>
</dbReference>
<dbReference type="InterPro" id="IPR052458">
    <property type="entry name" value="PcG_PRC1-like_component"/>
</dbReference>
<feature type="compositionally biased region" description="Basic and acidic residues" evidence="3">
    <location>
        <begin position="196"/>
        <end position="231"/>
    </location>
</feature>
<feature type="compositionally biased region" description="Low complexity" evidence="3">
    <location>
        <begin position="243"/>
        <end position="257"/>
    </location>
</feature>
<evidence type="ECO:0000256" key="1">
    <source>
        <dbReference type="ARBA" id="ARBA00004123"/>
    </source>
</evidence>
<evidence type="ECO:0000256" key="2">
    <source>
        <dbReference type="ARBA" id="ARBA00023242"/>
    </source>
</evidence>
<dbReference type="CDD" id="cd18644">
    <property type="entry name" value="CD_polycomb"/>
    <property type="match status" value="1"/>
</dbReference>
<organism evidence="5 6">
    <name type="scientific">Daphnia magna</name>
    <dbReference type="NCBI Taxonomy" id="35525"/>
    <lineage>
        <taxon>Eukaryota</taxon>
        <taxon>Metazoa</taxon>
        <taxon>Ecdysozoa</taxon>
        <taxon>Arthropoda</taxon>
        <taxon>Crustacea</taxon>
        <taxon>Branchiopoda</taxon>
        <taxon>Diplostraca</taxon>
        <taxon>Cladocera</taxon>
        <taxon>Anomopoda</taxon>
        <taxon>Daphniidae</taxon>
        <taxon>Daphnia</taxon>
    </lineage>
</organism>
<feature type="compositionally biased region" description="Polar residues" evidence="3">
    <location>
        <begin position="184"/>
        <end position="195"/>
    </location>
</feature>
<feature type="domain" description="Chromo" evidence="4">
    <location>
        <begin position="11"/>
        <end position="69"/>
    </location>
</feature>
<dbReference type="SMART" id="SM00298">
    <property type="entry name" value="CHROMO"/>
    <property type="match status" value="1"/>
</dbReference>
<evidence type="ECO:0000313" key="6">
    <source>
        <dbReference type="Proteomes" id="UP001234178"/>
    </source>
</evidence>
<keyword evidence="6" id="KW-1185">Reference proteome</keyword>
<feature type="region of interest" description="Disordered" evidence="3">
    <location>
        <begin position="62"/>
        <end position="437"/>
    </location>
</feature>
<dbReference type="PRINTS" id="PR00504">
    <property type="entry name" value="CHROMODOMAIN"/>
</dbReference>
<dbReference type="InterPro" id="IPR016197">
    <property type="entry name" value="Chromo-like_dom_sf"/>
</dbReference>
<reference evidence="5 6" key="1">
    <citation type="journal article" date="2023" name="Nucleic Acids Res.">
        <title>The hologenome of Daphnia magna reveals possible DNA methylation and microbiome-mediated evolution of the host genome.</title>
        <authorList>
            <person name="Chaturvedi A."/>
            <person name="Li X."/>
            <person name="Dhandapani V."/>
            <person name="Marshall H."/>
            <person name="Kissane S."/>
            <person name="Cuenca-Cambronero M."/>
            <person name="Asole G."/>
            <person name="Calvet F."/>
            <person name="Ruiz-Romero M."/>
            <person name="Marangio P."/>
            <person name="Guigo R."/>
            <person name="Rago D."/>
            <person name="Mirbahai L."/>
            <person name="Eastwood N."/>
            <person name="Colbourne J.K."/>
            <person name="Zhou J."/>
            <person name="Mallon E."/>
            <person name="Orsini L."/>
        </authorList>
    </citation>
    <scope>NUCLEOTIDE SEQUENCE [LARGE SCALE GENOMIC DNA]</scope>
    <source>
        <strain evidence="5">LRV0_1</strain>
    </source>
</reference>
<name>A0ABR0AKL0_9CRUS</name>
<feature type="compositionally biased region" description="Low complexity" evidence="3">
    <location>
        <begin position="110"/>
        <end position="121"/>
    </location>
</feature>
<dbReference type="Pfam" id="PF00385">
    <property type="entry name" value="Chromo"/>
    <property type="match status" value="1"/>
</dbReference>
<feature type="compositionally biased region" description="Low complexity" evidence="3">
    <location>
        <begin position="272"/>
        <end position="290"/>
    </location>
</feature>
<dbReference type="PROSITE" id="PS00598">
    <property type="entry name" value="CHROMO_1"/>
    <property type="match status" value="1"/>
</dbReference>
<comment type="subcellular location">
    <subcellularLocation>
        <location evidence="1">Nucleus</location>
    </subcellularLocation>
</comment>
<feature type="compositionally biased region" description="Low complexity" evidence="3">
    <location>
        <begin position="363"/>
        <end position="379"/>
    </location>
</feature>
<accession>A0ABR0AKL0</accession>
<dbReference type="InterPro" id="IPR033773">
    <property type="entry name" value="CBX7_C"/>
</dbReference>
<dbReference type="PANTHER" id="PTHR46389:SF3">
    <property type="entry name" value="POLYCOMB GROUP PROTEIN PC"/>
    <property type="match status" value="1"/>
</dbReference>
<dbReference type="InterPro" id="IPR023780">
    <property type="entry name" value="Chromo_domain"/>
</dbReference>
<feature type="compositionally biased region" description="Polar residues" evidence="3">
    <location>
        <begin position="407"/>
        <end position="437"/>
    </location>
</feature>
<evidence type="ECO:0000259" key="4">
    <source>
        <dbReference type="PROSITE" id="PS50013"/>
    </source>
</evidence>
<protein>
    <recommendedName>
        <fullName evidence="4">Chromo domain-containing protein</fullName>
    </recommendedName>
</protein>
<evidence type="ECO:0000313" key="5">
    <source>
        <dbReference type="EMBL" id="KAK4025599.1"/>
    </source>
</evidence>
<comment type="caution">
    <text evidence="5">The sequence shown here is derived from an EMBL/GenBank/DDBJ whole genome shotgun (WGS) entry which is preliminary data.</text>
</comment>
<feature type="compositionally biased region" description="Low complexity" evidence="3">
    <location>
        <begin position="77"/>
        <end position="88"/>
    </location>
</feature>
<dbReference type="PANTHER" id="PTHR46389">
    <property type="entry name" value="POLYCOMB GROUP PROTEIN PC"/>
    <property type="match status" value="1"/>
</dbReference>
<dbReference type="Proteomes" id="UP001234178">
    <property type="component" value="Unassembled WGS sequence"/>
</dbReference>
<sequence length="524" mass="56677">MELSNVGDRVFAAERILKKRIRRGHPEYLVKWKGWSTKHNTWEPEENILDGRLLEAFERREREAATFKRGPKKKSDQQLQQQSSSGGRSNRDRRLSTSSSSEGDSDDGESGSSSSSSSSSGSEEETDKEPVVTSPVVTSPPAPITVKEPEKKVIEKPLSSPPSCRAAATAAGPKIASAFRVERSVSSSQTPSNDLKTNKSDLTKEKKKDKEKEKEKEEKKDSSGTKRKAEVLSDNGRVGVTISTTSLDRSRSPRSPSGQNGNSPLSPTAKVPRLAPTTPTRAPTDPATLTVAGNPATITKEPHVTLSISLSPNGEAVARPGLDWRERSNQPTNNTPPQRSLSQDEQSAKMALLSLQRGANKYSPSSPASRSTSPTRPAPVLSPALPGESAHPPSSSSSLNSSKRSEQTGGSLSDQENVNQNGHGPNGRKQSAPSSTDHLLTPSLDYWHRKNPLVDQIFITDVTVNMMTVTIRECKTVSGFFRHRPNGASGSADNGNTSDNATEADEQCCVIRRKKINCEIPIFL</sequence>